<evidence type="ECO:0000256" key="12">
    <source>
        <dbReference type="ARBA" id="ARBA00023136"/>
    </source>
</evidence>
<gene>
    <name evidence="18" type="ORF">SI8410_06009330</name>
</gene>
<organism evidence="18 19">
    <name type="scientific">Spirodela intermedia</name>
    <name type="common">Intermediate duckweed</name>
    <dbReference type="NCBI Taxonomy" id="51605"/>
    <lineage>
        <taxon>Eukaryota</taxon>
        <taxon>Viridiplantae</taxon>
        <taxon>Streptophyta</taxon>
        <taxon>Embryophyta</taxon>
        <taxon>Tracheophyta</taxon>
        <taxon>Spermatophyta</taxon>
        <taxon>Magnoliopsida</taxon>
        <taxon>Liliopsida</taxon>
        <taxon>Araceae</taxon>
        <taxon>Lemnoideae</taxon>
        <taxon>Spirodela</taxon>
    </lineage>
</organism>
<evidence type="ECO:0000256" key="7">
    <source>
        <dbReference type="ARBA" id="ARBA00022723"/>
    </source>
</evidence>
<dbReference type="CDD" id="cd16461">
    <property type="entry name" value="RING-H2_EL5-like"/>
    <property type="match status" value="1"/>
</dbReference>
<evidence type="ECO:0000256" key="9">
    <source>
        <dbReference type="ARBA" id="ARBA00022786"/>
    </source>
</evidence>
<dbReference type="GO" id="GO:0061630">
    <property type="term" value="F:ubiquitin protein ligase activity"/>
    <property type="evidence" value="ECO:0007669"/>
    <property type="project" value="UniProtKB-EC"/>
</dbReference>
<evidence type="ECO:0000256" key="16">
    <source>
        <dbReference type="SAM" id="Phobius"/>
    </source>
</evidence>
<dbReference type="PROSITE" id="PS50089">
    <property type="entry name" value="ZF_RING_2"/>
    <property type="match status" value="1"/>
</dbReference>
<protein>
    <recommendedName>
        <fullName evidence="4">RING-type E3 ubiquitin transferase</fullName>
        <ecNumber evidence="4">2.3.2.27</ecNumber>
    </recommendedName>
</protein>
<feature type="domain" description="RING-type" evidence="17">
    <location>
        <begin position="109"/>
        <end position="151"/>
    </location>
</feature>
<dbReference type="InterPro" id="IPR013083">
    <property type="entry name" value="Znf_RING/FYVE/PHD"/>
</dbReference>
<evidence type="ECO:0000256" key="5">
    <source>
        <dbReference type="ARBA" id="ARBA00022679"/>
    </source>
</evidence>
<proteinExistence type="inferred from homology"/>
<feature type="compositionally biased region" description="Basic and acidic residues" evidence="15">
    <location>
        <begin position="180"/>
        <end position="189"/>
    </location>
</feature>
<dbReference type="PANTHER" id="PTHR45768">
    <property type="entry name" value="E3 UBIQUITIN-PROTEIN LIGASE RNF13-LIKE"/>
    <property type="match status" value="1"/>
</dbReference>
<comment type="catalytic activity">
    <reaction evidence="1">
        <text>S-ubiquitinyl-[E2 ubiquitin-conjugating enzyme]-L-cysteine + [acceptor protein]-L-lysine = [E2 ubiquitin-conjugating enzyme]-L-cysteine + N(6)-ubiquitinyl-[acceptor protein]-L-lysine.</text>
        <dbReference type="EC" id="2.3.2.27"/>
    </reaction>
</comment>
<evidence type="ECO:0000259" key="17">
    <source>
        <dbReference type="PROSITE" id="PS50089"/>
    </source>
</evidence>
<evidence type="ECO:0000256" key="14">
    <source>
        <dbReference type="PROSITE-ProRule" id="PRU00175"/>
    </source>
</evidence>
<comment type="similarity">
    <text evidence="13">Belongs to the RING-type zinc finger family. ATL subfamily.</text>
</comment>
<accession>A0A7I8KNY6</accession>
<evidence type="ECO:0000256" key="10">
    <source>
        <dbReference type="ARBA" id="ARBA00022833"/>
    </source>
</evidence>
<feature type="transmembrane region" description="Helical" evidence="16">
    <location>
        <begin position="28"/>
        <end position="49"/>
    </location>
</feature>
<dbReference type="SUPFAM" id="SSF57850">
    <property type="entry name" value="RING/U-box"/>
    <property type="match status" value="1"/>
</dbReference>
<comment type="pathway">
    <text evidence="3">Protein modification; protein ubiquitination.</text>
</comment>
<evidence type="ECO:0000256" key="1">
    <source>
        <dbReference type="ARBA" id="ARBA00000900"/>
    </source>
</evidence>
<evidence type="ECO:0000313" key="19">
    <source>
        <dbReference type="Proteomes" id="UP000663760"/>
    </source>
</evidence>
<sequence>MGWAAAPPSPPAAAASKSGPGGDINPSILLIIVILSVIFFISGLLHLLVRFLLKPATRNAEEQESATALQGQLQQLFHLHDAGVDQSFIDTLPVFIYKAIVGAKDPFDCAVCLCEFEADDKLRLLPKCSHAFHLECIDTWLLSHSTCPLCRSNLLPDHSACGGIGGGAVLVLESAGESSREVAGDRDAGGEEETVSCTEDAVQKGEEEPTGAELKVVSVKLGKYRNVDGGAAAAAGGGEGSSSLDERRCFSMGSFEYVMDETSRLQVAIKPPARNPAAKNPGHRLAMSECDWSSRREGFKGFEQLARSGGGGAIASNSQRVESFSISKIWLRWPRKDKPEAGEGPRRAVSFRLSAPHSVAAAAVEEQKANCGSSRRSSDACWEKNGSEFGFDVEAGSCDGGAAVSRAGETPSFARRTLLWLVGRHHKVVNHV</sequence>
<comment type="subcellular location">
    <subcellularLocation>
        <location evidence="2">Membrane</location>
        <topology evidence="2">Single-pass membrane protein</topology>
    </subcellularLocation>
</comment>
<evidence type="ECO:0000256" key="11">
    <source>
        <dbReference type="ARBA" id="ARBA00022989"/>
    </source>
</evidence>
<dbReference type="FunFam" id="3.30.40.10:FF:000231">
    <property type="entry name" value="RING-H2 finger protein ATL46"/>
    <property type="match status" value="1"/>
</dbReference>
<dbReference type="Proteomes" id="UP000663760">
    <property type="component" value="Chromosome 6"/>
</dbReference>
<keyword evidence="7" id="KW-0479">Metal-binding</keyword>
<reference evidence="18" key="1">
    <citation type="submission" date="2020-02" db="EMBL/GenBank/DDBJ databases">
        <authorList>
            <person name="Scholz U."/>
            <person name="Mascher M."/>
            <person name="Fiebig A."/>
        </authorList>
    </citation>
    <scope>NUCLEOTIDE SEQUENCE</scope>
</reference>
<dbReference type="EMBL" id="LR746269">
    <property type="protein sequence ID" value="CAA7398665.1"/>
    <property type="molecule type" value="Genomic_DNA"/>
</dbReference>
<keyword evidence="12 16" id="KW-0472">Membrane</keyword>
<dbReference type="GO" id="GO:0008270">
    <property type="term" value="F:zinc ion binding"/>
    <property type="evidence" value="ECO:0007669"/>
    <property type="project" value="UniProtKB-KW"/>
</dbReference>
<evidence type="ECO:0000256" key="2">
    <source>
        <dbReference type="ARBA" id="ARBA00004167"/>
    </source>
</evidence>
<evidence type="ECO:0000256" key="6">
    <source>
        <dbReference type="ARBA" id="ARBA00022692"/>
    </source>
</evidence>
<dbReference type="PANTHER" id="PTHR45768:SF10">
    <property type="entry name" value="RING-H2 FINGER PROTEIN ATL13-RELATED"/>
    <property type="match status" value="1"/>
</dbReference>
<evidence type="ECO:0000256" key="8">
    <source>
        <dbReference type="ARBA" id="ARBA00022771"/>
    </source>
</evidence>
<name>A0A7I8KNY6_SPIIN</name>
<keyword evidence="8 14" id="KW-0863">Zinc-finger</keyword>
<dbReference type="GO" id="GO:0016020">
    <property type="term" value="C:membrane"/>
    <property type="evidence" value="ECO:0007669"/>
    <property type="project" value="UniProtKB-SubCell"/>
</dbReference>
<dbReference type="OrthoDB" id="8062037at2759"/>
<evidence type="ECO:0000256" key="15">
    <source>
        <dbReference type="SAM" id="MobiDB-lite"/>
    </source>
</evidence>
<dbReference type="InterPro" id="IPR001841">
    <property type="entry name" value="Znf_RING"/>
</dbReference>
<dbReference type="Gene3D" id="3.30.40.10">
    <property type="entry name" value="Zinc/RING finger domain, C3HC4 (zinc finger)"/>
    <property type="match status" value="1"/>
</dbReference>
<keyword evidence="19" id="KW-1185">Reference proteome</keyword>
<feature type="region of interest" description="Disordered" evidence="15">
    <location>
        <begin position="180"/>
        <end position="210"/>
    </location>
</feature>
<evidence type="ECO:0000256" key="13">
    <source>
        <dbReference type="ARBA" id="ARBA00024209"/>
    </source>
</evidence>
<dbReference type="EC" id="2.3.2.27" evidence="4"/>
<evidence type="ECO:0000313" key="18">
    <source>
        <dbReference type="EMBL" id="CAA7398665.1"/>
    </source>
</evidence>
<dbReference type="SMART" id="SM00184">
    <property type="entry name" value="RING"/>
    <property type="match status" value="1"/>
</dbReference>
<evidence type="ECO:0000256" key="4">
    <source>
        <dbReference type="ARBA" id="ARBA00012483"/>
    </source>
</evidence>
<dbReference type="Pfam" id="PF13639">
    <property type="entry name" value="zf-RING_2"/>
    <property type="match status" value="1"/>
</dbReference>
<keyword evidence="9" id="KW-0833">Ubl conjugation pathway</keyword>
<keyword evidence="5" id="KW-0808">Transferase</keyword>
<keyword evidence="11 16" id="KW-1133">Transmembrane helix</keyword>
<keyword evidence="6 16" id="KW-0812">Transmembrane</keyword>
<keyword evidence="10" id="KW-0862">Zinc</keyword>
<evidence type="ECO:0000256" key="3">
    <source>
        <dbReference type="ARBA" id="ARBA00004906"/>
    </source>
</evidence>
<dbReference type="AlphaFoldDB" id="A0A7I8KNY6"/>